<dbReference type="InterPro" id="IPR017850">
    <property type="entry name" value="Alkaline_phosphatase_core_sf"/>
</dbReference>
<dbReference type="RefSeq" id="WP_246146339.1">
    <property type="nucleotide sequence ID" value="NZ_CP036525.1"/>
</dbReference>
<keyword evidence="3 7" id="KW-0378">Hydrolase</keyword>
<evidence type="ECO:0000313" key="7">
    <source>
        <dbReference type="EMBL" id="QDT07589.1"/>
    </source>
</evidence>
<dbReference type="InterPro" id="IPR000917">
    <property type="entry name" value="Sulfatase_N"/>
</dbReference>
<dbReference type="SUPFAM" id="SSF53649">
    <property type="entry name" value="Alkaline phosphatase-like"/>
    <property type="match status" value="1"/>
</dbReference>
<evidence type="ECO:0000313" key="8">
    <source>
        <dbReference type="Proteomes" id="UP000318538"/>
    </source>
</evidence>
<dbReference type="Proteomes" id="UP000318538">
    <property type="component" value="Chromosome"/>
</dbReference>
<name>A0A517NKI3_9BACT</name>
<dbReference type="EC" id="3.1.6.6" evidence="7"/>
<dbReference type="Gene3D" id="3.30.1120.10">
    <property type="match status" value="1"/>
</dbReference>
<dbReference type="PANTHER" id="PTHR42693:SF53">
    <property type="entry name" value="ENDO-4-O-SULFATASE"/>
    <property type="match status" value="1"/>
</dbReference>
<keyword evidence="8" id="KW-1185">Reference proteome</keyword>
<evidence type="ECO:0000256" key="4">
    <source>
        <dbReference type="ARBA" id="ARBA00022837"/>
    </source>
</evidence>
<dbReference type="KEGG" id="rlc:K227x_60170"/>
<sequence length="505" mass="56287" precursor="true">MRWIYAWLFLSAALPVVGQSPSDPGSSGPDQRPNILFICTDDQAPWAMGNSVADGWFDYVPAAMTPHMDRLAKEGVRFRNFFTVTPVCSPARVAMLTGHYASQFGVTDFIPSTDHKLFDPDHQVGLDPDRCTSFAEVLQDSGYHTGLVGKMHVGDWTLPGNQRFHPTQLGFDYFMGLPSGGTSPKDPVLEVDGVVSRHRGLTTDILADHAIDFIEKASGQEDPFLLCWHTRAPHGAWLPVAPEDWAPYESMDPELPDYPGLDVQRTKRRMREYLASTSGVDRNLGRILGLLDTLGIADRTVVIFTSDHGYNMGHNGIEHKGNGIWATKKRPPGPIHHGTRVISDKYRPNMYDLSLRVPAIVRWPGVVQPGTTIESTATCLDWFPTLVAMAKSPMPAGLELPGRDLTSLMTDGPPADWDNDLFAEYHMVHYAQADMVCFRTPDYKLIRDRANEGRDEFFDLRSDPDESVNLISDPRPHIQTAIAKLSTQLENRLQRLQDQTKGSNP</sequence>
<reference evidence="7 8" key="1">
    <citation type="submission" date="2019-02" db="EMBL/GenBank/DDBJ databases">
        <title>Deep-cultivation of Planctomycetes and their phenomic and genomic characterization uncovers novel biology.</title>
        <authorList>
            <person name="Wiegand S."/>
            <person name="Jogler M."/>
            <person name="Boedeker C."/>
            <person name="Pinto D."/>
            <person name="Vollmers J."/>
            <person name="Rivas-Marin E."/>
            <person name="Kohn T."/>
            <person name="Peeters S.H."/>
            <person name="Heuer A."/>
            <person name="Rast P."/>
            <person name="Oberbeckmann S."/>
            <person name="Bunk B."/>
            <person name="Jeske O."/>
            <person name="Meyerdierks A."/>
            <person name="Storesund J.E."/>
            <person name="Kallscheuer N."/>
            <person name="Luecker S."/>
            <person name="Lage O.M."/>
            <person name="Pohl T."/>
            <person name="Merkel B.J."/>
            <person name="Hornburger P."/>
            <person name="Mueller R.-W."/>
            <person name="Bruemmer F."/>
            <person name="Labrenz M."/>
            <person name="Spormann A.M."/>
            <person name="Op den Camp H."/>
            <person name="Overmann J."/>
            <person name="Amann R."/>
            <person name="Jetten M.S.M."/>
            <person name="Mascher T."/>
            <person name="Medema M.H."/>
            <person name="Devos D.P."/>
            <person name="Kaster A.-K."/>
            <person name="Ovreas L."/>
            <person name="Rohde M."/>
            <person name="Galperin M.Y."/>
            <person name="Jogler C."/>
        </authorList>
    </citation>
    <scope>NUCLEOTIDE SEQUENCE [LARGE SCALE GENOMIC DNA]</scope>
    <source>
        <strain evidence="7 8">K22_7</strain>
    </source>
</reference>
<dbReference type="InterPro" id="IPR050738">
    <property type="entry name" value="Sulfatase"/>
</dbReference>
<dbReference type="Pfam" id="PF00884">
    <property type="entry name" value="Sulfatase"/>
    <property type="match status" value="1"/>
</dbReference>
<keyword evidence="2" id="KW-0479">Metal-binding</keyword>
<evidence type="ECO:0000259" key="6">
    <source>
        <dbReference type="Pfam" id="PF00884"/>
    </source>
</evidence>
<dbReference type="GO" id="GO:0004065">
    <property type="term" value="F:arylsulfatase activity"/>
    <property type="evidence" value="ECO:0007669"/>
    <property type="project" value="TreeGrafter"/>
</dbReference>
<feature type="signal peptide" evidence="5">
    <location>
        <begin position="1"/>
        <end position="18"/>
    </location>
</feature>
<dbReference type="InterPro" id="IPR024607">
    <property type="entry name" value="Sulfatase_CS"/>
</dbReference>
<proteinExistence type="inferred from homology"/>
<evidence type="ECO:0000256" key="3">
    <source>
        <dbReference type="ARBA" id="ARBA00022801"/>
    </source>
</evidence>
<dbReference type="PROSITE" id="PS00149">
    <property type="entry name" value="SULFATASE_2"/>
    <property type="match status" value="1"/>
</dbReference>
<gene>
    <name evidence="7" type="primary">betC_21</name>
    <name evidence="7" type="ORF">K227x_60170</name>
</gene>
<dbReference type="GO" id="GO:0047753">
    <property type="term" value="F:choline-sulfatase activity"/>
    <property type="evidence" value="ECO:0007669"/>
    <property type="project" value="UniProtKB-EC"/>
</dbReference>
<dbReference type="Gene3D" id="3.40.720.10">
    <property type="entry name" value="Alkaline Phosphatase, subunit A"/>
    <property type="match status" value="1"/>
</dbReference>
<evidence type="ECO:0000256" key="2">
    <source>
        <dbReference type="ARBA" id="ARBA00022723"/>
    </source>
</evidence>
<dbReference type="PANTHER" id="PTHR42693">
    <property type="entry name" value="ARYLSULFATASE FAMILY MEMBER"/>
    <property type="match status" value="1"/>
</dbReference>
<dbReference type="EMBL" id="CP036525">
    <property type="protein sequence ID" value="QDT07589.1"/>
    <property type="molecule type" value="Genomic_DNA"/>
</dbReference>
<dbReference type="GO" id="GO:0046872">
    <property type="term" value="F:metal ion binding"/>
    <property type="evidence" value="ECO:0007669"/>
    <property type="project" value="UniProtKB-KW"/>
</dbReference>
<comment type="similarity">
    <text evidence="1">Belongs to the sulfatase family.</text>
</comment>
<dbReference type="AlphaFoldDB" id="A0A517NKI3"/>
<organism evidence="7 8">
    <name type="scientific">Rubripirellula lacrimiformis</name>
    <dbReference type="NCBI Taxonomy" id="1930273"/>
    <lineage>
        <taxon>Bacteria</taxon>
        <taxon>Pseudomonadati</taxon>
        <taxon>Planctomycetota</taxon>
        <taxon>Planctomycetia</taxon>
        <taxon>Pirellulales</taxon>
        <taxon>Pirellulaceae</taxon>
        <taxon>Rubripirellula</taxon>
    </lineage>
</organism>
<feature type="domain" description="Sulfatase N-terminal" evidence="6">
    <location>
        <begin position="33"/>
        <end position="390"/>
    </location>
</feature>
<accession>A0A517NKI3</accession>
<dbReference type="PROSITE" id="PS00523">
    <property type="entry name" value="SULFATASE_1"/>
    <property type="match status" value="1"/>
</dbReference>
<keyword evidence="5" id="KW-0732">Signal</keyword>
<evidence type="ECO:0000256" key="5">
    <source>
        <dbReference type="SAM" id="SignalP"/>
    </source>
</evidence>
<protein>
    <submittedName>
        <fullName evidence="7">Choline-sulfatase</fullName>
        <ecNumber evidence="7">3.1.6.6</ecNumber>
    </submittedName>
</protein>
<keyword evidence="4" id="KW-0106">Calcium</keyword>
<feature type="chain" id="PRO_5022227279" evidence="5">
    <location>
        <begin position="19"/>
        <end position="505"/>
    </location>
</feature>
<evidence type="ECO:0000256" key="1">
    <source>
        <dbReference type="ARBA" id="ARBA00008779"/>
    </source>
</evidence>